<sequence>MKALSKSLVALAVLSISAFAPDAQARPPACEDICGCSWVTCEDTCWTYSNPNTTCGESMYGCQENPFTCKIKPSDVDEDTSEAQSSSDDASARTCGESRQETVFSSQPARN</sequence>
<evidence type="ECO:0000313" key="4">
    <source>
        <dbReference type="Proteomes" id="UP000007587"/>
    </source>
</evidence>
<reference evidence="3 4" key="1">
    <citation type="journal article" date="2012" name="J. Bacteriol.">
        <title>Complete Genome Sequence of the Fruiting Myxobacterium Corallococcus coralloides DSM 2259.</title>
        <authorList>
            <person name="Huntley S."/>
            <person name="Zhang Y."/>
            <person name="Treuner-Lange A."/>
            <person name="Kneip S."/>
            <person name="Sensen C.W."/>
            <person name="Sogaard-Andersen L."/>
        </authorList>
    </citation>
    <scope>NUCLEOTIDE SEQUENCE [LARGE SCALE GENOMIC DNA]</scope>
    <source>
        <strain evidence="4">ATCC 25202 / DSM 2259 / NBRC 100086 / M2</strain>
    </source>
</reference>
<dbReference type="AlphaFoldDB" id="H8MYR4"/>
<reference evidence="4" key="2">
    <citation type="submission" date="2012-03" db="EMBL/GenBank/DDBJ databases">
        <title>Genome sequence of the fruiting myxobacterium Corallococcus coralloides DSM 2259.</title>
        <authorList>
            <person name="Huntley S."/>
            <person name="Zhang Y."/>
            <person name="Treuner-Lange A."/>
            <person name="Sensen C.W."/>
            <person name="Sogaard-Andersen L."/>
        </authorList>
    </citation>
    <scope>NUCLEOTIDE SEQUENCE [LARGE SCALE GENOMIC DNA]</scope>
    <source>
        <strain evidence="4">ATCC 25202 / DSM 2259 / NBRC 100086 / M2</strain>
    </source>
</reference>
<feature type="signal peptide" evidence="2">
    <location>
        <begin position="1"/>
        <end position="25"/>
    </location>
</feature>
<evidence type="ECO:0000256" key="1">
    <source>
        <dbReference type="SAM" id="MobiDB-lite"/>
    </source>
</evidence>
<dbReference type="EMBL" id="CP003389">
    <property type="protein sequence ID" value="AFE04921.1"/>
    <property type="molecule type" value="Genomic_DNA"/>
</dbReference>
<dbReference type="KEGG" id="ccx:COCOR_02923"/>
<accession>H8MYR4</accession>
<feature type="region of interest" description="Disordered" evidence="1">
    <location>
        <begin position="73"/>
        <end position="111"/>
    </location>
</feature>
<organism evidence="3 4">
    <name type="scientific">Corallococcus coralloides (strain ATCC 25202 / DSM 2259 / NBRC 100086 / M2)</name>
    <name type="common">Myxococcus coralloides</name>
    <dbReference type="NCBI Taxonomy" id="1144275"/>
    <lineage>
        <taxon>Bacteria</taxon>
        <taxon>Pseudomonadati</taxon>
        <taxon>Myxococcota</taxon>
        <taxon>Myxococcia</taxon>
        <taxon>Myxococcales</taxon>
        <taxon>Cystobacterineae</taxon>
        <taxon>Myxococcaceae</taxon>
        <taxon>Corallococcus</taxon>
    </lineage>
</organism>
<feature type="chain" id="PRO_5003615825" description="Lipoprotein" evidence="2">
    <location>
        <begin position="26"/>
        <end position="111"/>
    </location>
</feature>
<dbReference type="HOGENOM" id="CLU_2154107_0_0_7"/>
<feature type="compositionally biased region" description="Polar residues" evidence="1">
    <location>
        <begin position="101"/>
        <end position="111"/>
    </location>
</feature>
<gene>
    <name evidence="3" type="ordered locus">COCOR_02923</name>
</gene>
<name>H8MYR4_CORCM</name>
<keyword evidence="4" id="KW-1185">Reference proteome</keyword>
<proteinExistence type="predicted"/>
<evidence type="ECO:0008006" key="5">
    <source>
        <dbReference type="Google" id="ProtNLM"/>
    </source>
</evidence>
<keyword evidence="2" id="KW-0732">Signal</keyword>
<evidence type="ECO:0000313" key="3">
    <source>
        <dbReference type="EMBL" id="AFE04921.1"/>
    </source>
</evidence>
<evidence type="ECO:0000256" key="2">
    <source>
        <dbReference type="SAM" id="SignalP"/>
    </source>
</evidence>
<dbReference type="Proteomes" id="UP000007587">
    <property type="component" value="Chromosome"/>
</dbReference>
<protein>
    <recommendedName>
        <fullName evidence="5">Lipoprotein</fullName>
    </recommendedName>
</protein>
<dbReference type="InParanoid" id="H8MYR4"/>